<evidence type="ECO:0000313" key="4">
    <source>
        <dbReference type="Proteomes" id="UP000281553"/>
    </source>
</evidence>
<dbReference type="PANTHER" id="PTHR11388:SF142">
    <property type="entry name" value="SOLUTE CARRIER ORGANIC ANION TRANSPORTER FAMILY MEMBER 5A1"/>
    <property type="match status" value="1"/>
</dbReference>
<keyword evidence="2" id="KW-0472">Membrane</keyword>
<feature type="transmembrane region" description="Helical" evidence="2">
    <location>
        <begin position="215"/>
        <end position="238"/>
    </location>
</feature>
<dbReference type="PANTHER" id="PTHR11388">
    <property type="entry name" value="ORGANIC ANION TRANSPORTER"/>
    <property type="match status" value="1"/>
</dbReference>
<accession>A0A3P7P7F2</accession>
<dbReference type="OrthoDB" id="5062115at2759"/>
<feature type="transmembrane region" description="Helical" evidence="2">
    <location>
        <begin position="82"/>
        <end position="110"/>
    </location>
</feature>
<dbReference type="SUPFAM" id="SSF103473">
    <property type="entry name" value="MFS general substrate transporter"/>
    <property type="match status" value="1"/>
</dbReference>
<dbReference type="InterPro" id="IPR004156">
    <property type="entry name" value="OATP"/>
</dbReference>
<keyword evidence="1" id="KW-1015">Disulfide bond</keyword>
<evidence type="ECO:0008006" key="5">
    <source>
        <dbReference type="Google" id="ProtNLM"/>
    </source>
</evidence>
<feature type="transmembrane region" description="Helical" evidence="2">
    <location>
        <begin position="50"/>
        <end position="70"/>
    </location>
</feature>
<feature type="transmembrane region" description="Helical" evidence="2">
    <location>
        <begin position="181"/>
        <end position="203"/>
    </location>
</feature>
<dbReference type="AlphaFoldDB" id="A0A3P7P7F2"/>
<evidence type="ECO:0000313" key="3">
    <source>
        <dbReference type="EMBL" id="VDN13966.1"/>
    </source>
</evidence>
<reference evidence="3 4" key="1">
    <citation type="submission" date="2018-11" db="EMBL/GenBank/DDBJ databases">
        <authorList>
            <consortium name="Pathogen Informatics"/>
        </authorList>
    </citation>
    <scope>NUCLEOTIDE SEQUENCE [LARGE SCALE GENOMIC DNA]</scope>
</reference>
<dbReference type="InterPro" id="IPR036259">
    <property type="entry name" value="MFS_trans_sf"/>
</dbReference>
<dbReference type="Gene3D" id="1.20.1250.20">
    <property type="entry name" value="MFS general substrate transporter like domains"/>
    <property type="match status" value="1"/>
</dbReference>
<name>A0A3P7P7F2_DIBLA</name>
<dbReference type="GO" id="GO:0043252">
    <property type="term" value="P:sodium-independent organic anion transport"/>
    <property type="evidence" value="ECO:0007669"/>
    <property type="project" value="TreeGrafter"/>
</dbReference>
<gene>
    <name evidence="3" type="ORF">DILT_LOCUS9797</name>
</gene>
<dbReference type="EMBL" id="UYRU01057876">
    <property type="protein sequence ID" value="VDN13966.1"/>
    <property type="molecule type" value="Genomic_DNA"/>
</dbReference>
<keyword evidence="2" id="KW-1133">Transmembrane helix</keyword>
<feature type="transmembrane region" description="Helical" evidence="2">
    <location>
        <begin position="116"/>
        <end position="134"/>
    </location>
</feature>
<protein>
    <recommendedName>
        <fullName evidence="5">Major facilitator superfamily (MFS) profile domain-containing protein</fullName>
    </recommendedName>
</protein>
<evidence type="ECO:0000256" key="1">
    <source>
        <dbReference type="ARBA" id="ARBA00023157"/>
    </source>
</evidence>
<dbReference type="GO" id="GO:0015347">
    <property type="term" value="F:sodium-independent organic anion transmembrane transporter activity"/>
    <property type="evidence" value="ECO:0007669"/>
    <property type="project" value="TreeGrafter"/>
</dbReference>
<proteinExistence type="predicted"/>
<organism evidence="3 4">
    <name type="scientific">Dibothriocephalus latus</name>
    <name type="common">Fish tapeworm</name>
    <name type="synonym">Diphyllobothrium latum</name>
    <dbReference type="NCBI Taxonomy" id="60516"/>
    <lineage>
        <taxon>Eukaryota</taxon>
        <taxon>Metazoa</taxon>
        <taxon>Spiralia</taxon>
        <taxon>Lophotrochozoa</taxon>
        <taxon>Platyhelminthes</taxon>
        <taxon>Cestoda</taxon>
        <taxon>Eucestoda</taxon>
        <taxon>Diphyllobothriidea</taxon>
        <taxon>Diphyllobothriidae</taxon>
        <taxon>Dibothriocephalus</taxon>
    </lineage>
</organism>
<dbReference type="Pfam" id="PF03137">
    <property type="entry name" value="OATP"/>
    <property type="match status" value="1"/>
</dbReference>
<dbReference type="Proteomes" id="UP000281553">
    <property type="component" value="Unassembled WGS sequence"/>
</dbReference>
<dbReference type="GO" id="GO:0016323">
    <property type="term" value="C:basolateral plasma membrane"/>
    <property type="evidence" value="ECO:0007669"/>
    <property type="project" value="TreeGrafter"/>
</dbReference>
<keyword evidence="4" id="KW-1185">Reference proteome</keyword>
<keyword evidence="2" id="KW-0812">Transmembrane</keyword>
<evidence type="ECO:0000256" key="2">
    <source>
        <dbReference type="SAM" id="Phobius"/>
    </source>
</evidence>
<sequence>MVGASDSREWWRPKPLWSSSTGESTNKIMKSDRCGIACCRPICLEPLRDIRAFIAAACFISCLQASFSGYTSSQITTIEKRFAIGSIIIGLINSFFEVGYISCVMIVSYAGSKGRVPLWISSGLMAMSVGAFLYSTPHFVLPPPSSASEKNIDHLCPENFSENANSCIEDGVQGYDFLPCFLFAQFLIGAGSTPILTLAPPFVDDHVPPNKAPAMIASLYAAAALGPVFGYALGAMMIQYPADRITRKDITPDDPNWIGAWWAGYICLGEHFSSQHCQMHSKIFEFHLILLQHQHVT</sequence>